<dbReference type="SUPFAM" id="SSF52172">
    <property type="entry name" value="CheY-like"/>
    <property type="match status" value="1"/>
</dbReference>
<comment type="caution">
    <text evidence="4">The sequence shown here is derived from an EMBL/GenBank/DDBJ whole genome shotgun (WGS) entry which is preliminary data.</text>
</comment>
<dbReference type="EMBL" id="FNEO01000005">
    <property type="protein sequence ID" value="SDJ62979.1"/>
    <property type="molecule type" value="Genomic_DNA"/>
</dbReference>
<dbReference type="Proteomes" id="UP000093226">
    <property type="component" value="Unassembled WGS sequence"/>
</dbReference>
<sequence length="133" mass="15129">MKVKNILLIDDNEIDNYVNNHIITKSKIAEKITVKKSAMAALEYLKNTEGGTVEFPELIFLDISMPVMDGFGFLEEIIKFPQTIEKQCAVVMLSSSDNPNDIKRAMNFEVVIDFFTKPLRIEMIEKLAEKGNL</sequence>
<feature type="domain" description="Response regulatory" evidence="2">
    <location>
        <begin position="5"/>
        <end position="132"/>
    </location>
</feature>
<dbReference type="Proteomes" id="UP000182367">
    <property type="component" value="Unassembled WGS sequence"/>
</dbReference>
<name>A0A1B9DG17_9FLAO</name>
<proteinExistence type="predicted"/>
<evidence type="ECO:0000313" key="7">
    <source>
        <dbReference type="Proteomes" id="UP000182367"/>
    </source>
</evidence>
<dbReference type="Pfam" id="PF00072">
    <property type="entry name" value="Response_reg"/>
    <property type="match status" value="1"/>
</dbReference>
<evidence type="ECO:0000259" key="2">
    <source>
        <dbReference type="PROSITE" id="PS50110"/>
    </source>
</evidence>
<reference evidence="3 8" key="4">
    <citation type="submission" date="2019-07" db="EMBL/GenBank/DDBJ databases">
        <title>Whole genome shotgun sequence of Flavobacterium glycines NBRC 105008.</title>
        <authorList>
            <person name="Hosoyama A."/>
            <person name="Uohara A."/>
            <person name="Ohji S."/>
            <person name="Ichikawa N."/>
        </authorList>
    </citation>
    <scope>NUCLEOTIDE SEQUENCE [LARGE SCALE GENOMIC DNA]</scope>
    <source>
        <strain evidence="3 8">NBRC 105008</strain>
    </source>
</reference>
<dbReference type="PANTHER" id="PTHR44520">
    <property type="entry name" value="RESPONSE REGULATOR RCP1-RELATED"/>
    <property type="match status" value="1"/>
</dbReference>
<dbReference type="InterPro" id="IPR011006">
    <property type="entry name" value="CheY-like_superfamily"/>
</dbReference>
<reference evidence="6" key="1">
    <citation type="submission" date="2016-03" db="EMBL/GenBank/DDBJ databases">
        <title>Draft genome sequence of Paenibacillus glacialis DSM 22343.</title>
        <authorList>
            <person name="Shin S.-K."/>
            <person name="Yi H."/>
        </authorList>
    </citation>
    <scope>NUCLEOTIDE SEQUENCE [LARGE SCALE GENOMIC DNA]</scope>
    <source>
        <strain evidence="6">NBRC 105008</strain>
    </source>
</reference>
<accession>A0A1B9DG17</accession>
<dbReference type="InterPro" id="IPR001789">
    <property type="entry name" value="Sig_transdc_resp-reg_receiver"/>
</dbReference>
<feature type="modified residue" description="4-aspartylphosphate" evidence="1">
    <location>
        <position position="62"/>
    </location>
</feature>
<dbReference type="RefSeq" id="WP_066330047.1">
    <property type="nucleotide sequence ID" value="NZ_BJVF01000004.1"/>
</dbReference>
<evidence type="ECO:0000313" key="3">
    <source>
        <dbReference type="EMBL" id="GEL11499.1"/>
    </source>
</evidence>
<reference evidence="5 7" key="3">
    <citation type="submission" date="2016-10" db="EMBL/GenBank/DDBJ databases">
        <authorList>
            <person name="Varghese N."/>
            <person name="Submissions S."/>
        </authorList>
    </citation>
    <scope>NUCLEOTIDE SEQUENCE [LARGE SCALE GENOMIC DNA]</scope>
    <source>
        <strain evidence="5 7">Gm-149</strain>
    </source>
</reference>
<dbReference type="STRING" id="551990.SAMN05192550_2449"/>
<dbReference type="OrthoDB" id="673128at2"/>
<reference evidence="4" key="2">
    <citation type="submission" date="2016-03" db="EMBL/GenBank/DDBJ databases">
        <authorList>
            <person name="Ploux O."/>
        </authorList>
    </citation>
    <scope>NUCLEOTIDE SEQUENCE</scope>
    <source>
        <strain evidence="4">NBRC 105008</strain>
    </source>
</reference>
<gene>
    <name evidence="4" type="ORF">FBGL_15710</name>
    <name evidence="3" type="ORF">FGL01_22380</name>
    <name evidence="5" type="ORF">SAMN05192550_2449</name>
</gene>
<dbReference type="GO" id="GO:0000160">
    <property type="term" value="P:phosphorelay signal transduction system"/>
    <property type="evidence" value="ECO:0007669"/>
    <property type="project" value="InterPro"/>
</dbReference>
<dbReference type="Gene3D" id="3.40.50.2300">
    <property type="match status" value="1"/>
</dbReference>
<dbReference type="EMBL" id="LVEO01000030">
    <property type="protein sequence ID" value="OCB68642.1"/>
    <property type="molecule type" value="Genomic_DNA"/>
</dbReference>
<evidence type="ECO:0000313" key="6">
    <source>
        <dbReference type="Proteomes" id="UP000093226"/>
    </source>
</evidence>
<dbReference type="InterPro" id="IPR052893">
    <property type="entry name" value="TCS_response_regulator"/>
</dbReference>
<keyword evidence="1" id="KW-0597">Phosphoprotein</keyword>
<protein>
    <submittedName>
        <fullName evidence="5">CheY chemotaxis protein or a CheY-like REC (Receiver) domain</fullName>
    </submittedName>
    <submittedName>
        <fullName evidence="3">Response regulator</fullName>
    </submittedName>
</protein>
<organism evidence="4 6">
    <name type="scientific">Flavobacterium glycines</name>
    <dbReference type="NCBI Taxonomy" id="551990"/>
    <lineage>
        <taxon>Bacteria</taxon>
        <taxon>Pseudomonadati</taxon>
        <taxon>Bacteroidota</taxon>
        <taxon>Flavobacteriia</taxon>
        <taxon>Flavobacteriales</taxon>
        <taxon>Flavobacteriaceae</taxon>
        <taxon>Flavobacterium</taxon>
    </lineage>
</organism>
<evidence type="ECO:0000313" key="8">
    <source>
        <dbReference type="Proteomes" id="UP000321579"/>
    </source>
</evidence>
<evidence type="ECO:0000313" key="5">
    <source>
        <dbReference type="EMBL" id="SDJ62979.1"/>
    </source>
</evidence>
<dbReference type="EMBL" id="BJVF01000004">
    <property type="protein sequence ID" value="GEL11499.1"/>
    <property type="molecule type" value="Genomic_DNA"/>
</dbReference>
<dbReference type="Proteomes" id="UP000321579">
    <property type="component" value="Unassembled WGS sequence"/>
</dbReference>
<dbReference type="PROSITE" id="PS50110">
    <property type="entry name" value="RESPONSE_REGULATORY"/>
    <property type="match status" value="1"/>
</dbReference>
<dbReference type="SMART" id="SM00448">
    <property type="entry name" value="REC"/>
    <property type="match status" value="1"/>
</dbReference>
<evidence type="ECO:0000313" key="4">
    <source>
        <dbReference type="EMBL" id="OCB68642.1"/>
    </source>
</evidence>
<dbReference type="AlphaFoldDB" id="A0A1B9DG17"/>
<dbReference type="PANTHER" id="PTHR44520:SF2">
    <property type="entry name" value="RESPONSE REGULATOR RCP1"/>
    <property type="match status" value="1"/>
</dbReference>
<keyword evidence="7" id="KW-1185">Reference proteome</keyword>
<evidence type="ECO:0000256" key="1">
    <source>
        <dbReference type="PROSITE-ProRule" id="PRU00169"/>
    </source>
</evidence>